<feature type="compositionally biased region" description="Low complexity" evidence="1">
    <location>
        <begin position="192"/>
        <end position="201"/>
    </location>
</feature>
<feature type="region of interest" description="Disordered" evidence="1">
    <location>
        <begin position="192"/>
        <end position="215"/>
    </location>
</feature>
<protein>
    <submittedName>
        <fullName evidence="2">Uncharacterized protein</fullName>
    </submittedName>
</protein>
<evidence type="ECO:0000256" key="1">
    <source>
        <dbReference type="SAM" id="MobiDB-lite"/>
    </source>
</evidence>
<keyword evidence="3" id="KW-1185">Reference proteome</keyword>
<feature type="compositionally biased region" description="Basic and acidic residues" evidence="1">
    <location>
        <begin position="492"/>
        <end position="505"/>
    </location>
</feature>
<feature type="region of interest" description="Disordered" evidence="1">
    <location>
        <begin position="447"/>
        <end position="476"/>
    </location>
</feature>
<name>A0A4Z2HIT7_9TELE</name>
<evidence type="ECO:0000313" key="3">
    <source>
        <dbReference type="Proteomes" id="UP000314294"/>
    </source>
</evidence>
<feature type="region of interest" description="Disordered" evidence="1">
    <location>
        <begin position="490"/>
        <end position="541"/>
    </location>
</feature>
<evidence type="ECO:0000313" key="2">
    <source>
        <dbReference type="EMBL" id="TNN65687.1"/>
    </source>
</evidence>
<dbReference type="AlphaFoldDB" id="A0A4Z2HIT7"/>
<organism evidence="2 3">
    <name type="scientific">Liparis tanakae</name>
    <name type="common">Tanaka's snailfish</name>
    <dbReference type="NCBI Taxonomy" id="230148"/>
    <lineage>
        <taxon>Eukaryota</taxon>
        <taxon>Metazoa</taxon>
        <taxon>Chordata</taxon>
        <taxon>Craniata</taxon>
        <taxon>Vertebrata</taxon>
        <taxon>Euteleostomi</taxon>
        <taxon>Actinopterygii</taxon>
        <taxon>Neopterygii</taxon>
        <taxon>Teleostei</taxon>
        <taxon>Neoteleostei</taxon>
        <taxon>Acanthomorphata</taxon>
        <taxon>Eupercaria</taxon>
        <taxon>Perciformes</taxon>
        <taxon>Cottioidei</taxon>
        <taxon>Cottales</taxon>
        <taxon>Liparidae</taxon>
        <taxon>Liparis</taxon>
    </lineage>
</organism>
<proteinExistence type="predicted"/>
<gene>
    <name evidence="2" type="ORF">EYF80_024091</name>
</gene>
<feature type="compositionally biased region" description="Low complexity" evidence="1">
    <location>
        <begin position="523"/>
        <end position="532"/>
    </location>
</feature>
<accession>A0A4Z2HIT7</accession>
<feature type="region of interest" description="Disordered" evidence="1">
    <location>
        <begin position="372"/>
        <end position="433"/>
    </location>
</feature>
<dbReference type="Proteomes" id="UP000314294">
    <property type="component" value="Unassembled WGS sequence"/>
</dbReference>
<dbReference type="EMBL" id="SRLO01000231">
    <property type="protein sequence ID" value="TNN65687.1"/>
    <property type="molecule type" value="Genomic_DNA"/>
</dbReference>
<sequence length="541" mass="60041">MKMKWSKEAAEEEPMTSYILEVLSTGWEVVEEDPLSQAPTFEDIVLSCCQYLKTFIRKMKKHPHAMFFGLNTGPDGLGVETTIKDILACENEESQGCPSPQSTPQFHHKTELAQFLASFIQCYSGACQISNDTRSCTLHALNATWAWDVWEGREMTLACFSEHTTAYWLSLRSWEVEGDTETGRRFRTFSLSSPSSVTLGSNQGSKGGGSMAPVESSCRCSPAGGSVSARASTVPRVVPTYRQGVKVLSPFRAKVSMKWKELMASRASLSMLVTLEERERLKELSRWSNGLAPRGGHTDRRTRAVVSSLASGAVSDDTATRINSERRRELVLVPTPELLFLYLQAVGGIDGQTGDLLRRLAAHPHQLDHQIYLKEKNHPRTLSDRQPPGNIHQRKEGTHHNTSVISSIHQDRSLTEVLSQTGPSGAGVHSSLYSPVCSDNKRNVTARPSEPHFTGAQENTKGCNVDENPLHTTQKPAQQHDTLAAFEEEEKEERKCKEHAGHWEWEATSEGDTYQRDSVDSVLPLSPSGGLSFDLHIPDRQ</sequence>
<reference evidence="2 3" key="1">
    <citation type="submission" date="2019-03" db="EMBL/GenBank/DDBJ databases">
        <title>First draft genome of Liparis tanakae, snailfish: a comprehensive survey of snailfish specific genes.</title>
        <authorList>
            <person name="Kim W."/>
            <person name="Song I."/>
            <person name="Jeong J.-H."/>
            <person name="Kim D."/>
            <person name="Kim S."/>
            <person name="Ryu S."/>
            <person name="Song J.Y."/>
            <person name="Lee S.K."/>
        </authorList>
    </citation>
    <scope>NUCLEOTIDE SEQUENCE [LARGE SCALE GENOMIC DNA]</scope>
    <source>
        <tissue evidence="2">Muscle</tissue>
    </source>
</reference>
<comment type="caution">
    <text evidence="2">The sequence shown here is derived from an EMBL/GenBank/DDBJ whole genome shotgun (WGS) entry which is preliminary data.</text>
</comment>
<feature type="compositionally biased region" description="Basic and acidic residues" evidence="1">
    <location>
        <begin position="372"/>
        <end position="383"/>
    </location>
</feature>